<comment type="caution">
    <text evidence="3">The sequence shown here is derived from an EMBL/GenBank/DDBJ whole genome shotgun (WGS) entry which is preliminary data.</text>
</comment>
<accession>A0A3M7QB79</accession>
<dbReference type="Proteomes" id="UP000276133">
    <property type="component" value="Unassembled WGS sequence"/>
</dbReference>
<dbReference type="STRING" id="10195.A0A3M7QB79"/>
<dbReference type="GO" id="GO:0005975">
    <property type="term" value="P:carbohydrate metabolic process"/>
    <property type="evidence" value="ECO:0007669"/>
    <property type="project" value="InterPro"/>
</dbReference>
<dbReference type="SUPFAM" id="SSF57625">
    <property type="entry name" value="Invertebrate chitin-binding proteins"/>
    <property type="match status" value="1"/>
</dbReference>
<reference evidence="3 4" key="1">
    <citation type="journal article" date="2018" name="Sci. Rep.">
        <title>Genomic signatures of local adaptation to the degree of environmental predictability in rotifers.</title>
        <authorList>
            <person name="Franch-Gras L."/>
            <person name="Hahn C."/>
            <person name="Garcia-Roger E.M."/>
            <person name="Carmona M.J."/>
            <person name="Serra M."/>
            <person name="Gomez A."/>
        </authorList>
    </citation>
    <scope>NUCLEOTIDE SEQUENCE [LARGE SCALE GENOMIC DNA]</scope>
    <source>
        <strain evidence="3">HYR1</strain>
    </source>
</reference>
<dbReference type="EMBL" id="REGN01006670">
    <property type="protein sequence ID" value="RNA08660.1"/>
    <property type="molecule type" value="Genomic_DNA"/>
</dbReference>
<dbReference type="InterPro" id="IPR002557">
    <property type="entry name" value="Chitin-bd_dom"/>
</dbReference>
<feature type="domain" description="GH18" evidence="2">
    <location>
        <begin position="1"/>
        <end position="33"/>
    </location>
</feature>
<dbReference type="SMART" id="SM00494">
    <property type="entry name" value="ChtBD2"/>
    <property type="match status" value="1"/>
</dbReference>
<sequence>MIWSLSLDDFSGAFCNEGKYPLINAIREVLFSDKDQKNLFVSSKPNVSNSSNLLDRDRNESASLNSDRVDENFECFEDGLFADKSSGCRAFFQCFRSMSRYVLKARFLCPIGTLFNQEKLVCDWPNYLILTQQIVAKNSWKNVKILIFDQVWSPSGHFNATI</sequence>
<dbReference type="GO" id="GO:0008061">
    <property type="term" value="F:chitin binding"/>
    <property type="evidence" value="ECO:0007669"/>
    <property type="project" value="InterPro"/>
</dbReference>
<protein>
    <submittedName>
        <fullName evidence="3">Acidic mammalian chitinase-like</fullName>
    </submittedName>
</protein>
<dbReference type="Pfam" id="PF01607">
    <property type="entry name" value="CBM_14"/>
    <property type="match status" value="1"/>
</dbReference>
<feature type="domain" description="Chitin-binding type-2" evidence="1">
    <location>
        <begin position="72"/>
        <end position="132"/>
    </location>
</feature>
<organism evidence="3 4">
    <name type="scientific">Brachionus plicatilis</name>
    <name type="common">Marine rotifer</name>
    <name type="synonym">Brachionus muelleri</name>
    <dbReference type="NCBI Taxonomy" id="10195"/>
    <lineage>
        <taxon>Eukaryota</taxon>
        <taxon>Metazoa</taxon>
        <taxon>Spiralia</taxon>
        <taxon>Gnathifera</taxon>
        <taxon>Rotifera</taxon>
        <taxon>Eurotatoria</taxon>
        <taxon>Monogononta</taxon>
        <taxon>Pseudotrocha</taxon>
        <taxon>Ploima</taxon>
        <taxon>Brachionidae</taxon>
        <taxon>Brachionus</taxon>
    </lineage>
</organism>
<dbReference type="AlphaFoldDB" id="A0A3M7QB79"/>
<dbReference type="PROSITE" id="PS50940">
    <property type="entry name" value="CHIT_BIND_II"/>
    <property type="match status" value="1"/>
</dbReference>
<name>A0A3M7QB79_BRAPC</name>
<dbReference type="Gene3D" id="3.20.20.80">
    <property type="entry name" value="Glycosidases"/>
    <property type="match status" value="1"/>
</dbReference>
<dbReference type="GO" id="GO:0005576">
    <property type="term" value="C:extracellular region"/>
    <property type="evidence" value="ECO:0007669"/>
    <property type="project" value="InterPro"/>
</dbReference>
<evidence type="ECO:0000259" key="1">
    <source>
        <dbReference type="PROSITE" id="PS50940"/>
    </source>
</evidence>
<dbReference type="InterPro" id="IPR001223">
    <property type="entry name" value="Glyco_hydro18_cat"/>
</dbReference>
<evidence type="ECO:0000313" key="3">
    <source>
        <dbReference type="EMBL" id="RNA08660.1"/>
    </source>
</evidence>
<dbReference type="OrthoDB" id="10059269at2759"/>
<proteinExistence type="predicted"/>
<gene>
    <name evidence="3" type="ORF">BpHYR1_053318</name>
</gene>
<dbReference type="PROSITE" id="PS51910">
    <property type="entry name" value="GH18_2"/>
    <property type="match status" value="1"/>
</dbReference>
<evidence type="ECO:0000313" key="4">
    <source>
        <dbReference type="Proteomes" id="UP000276133"/>
    </source>
</evidence>
<evidence type="ECO:0000259" key="2">
    <source>
        <dbReference type="PROSITE" id="PS51910"/>
    </source>
</evidence>
<keyword evidence="4" id="KW-1185">Reference proteome</keyword>
<dbReference type="InterPro" id="IPR036508">
    <property type="entry name" value="Chitin-bd_dom_sf"/>
</dbReference>